<keyword evidence="2" id="KW-1185">Reference proteome</keyword>
<dbReference type="eggNOG" id="ENOG502ZSNX">
    <property type="taxonomic scope" value="Bacteria"/>
</dbReference>
<accession>A0A075R565</accession>
<evidence type="ECO:0000313" key="1">
    <source>
        <dbReference type="EMBL" id="AIG27697.1"/>
    </source>
</evidence>
<dbReference type="EMBL" id="CP007806">
    <property type="protein sequence ID" value="AIG27697.1"/>
    <property type="molecule type" value="Genomic_DNA"/>
</dbReference>
<dbReference type="KEGG" id="blr:BRLA_c033850"/>
<dbReference type="AlphaFoldDB" id="A0A075R565"/>
<dbReference type="HOGENOM" id="CLU_131538_2_0_9"/>
<gene>
    <name evidence="1" type="ORF">BRLA_c033850</name>
</gene>
<reference evidence="1 2" key="1">
    <citation type="journal article" date="2011" name="J. Bacteriol.">
        <title>Genome sequence of Brevibacillus laterosporus LMG 15441, a pathogen of invertebrates.</title>
        <authorList>
            <person name="Djukic M."/>
            <person name="Poehlein A."/>
            <person name="Thurmer A."/>
            <person name="Daniel R."/>
        </authorList>
    </citation>
    <scope>NUCLEOTIDE SEQUENCE [LARGE SCALE GENOMIC DNA]</scope>
    <source>
        <strain evidence="1 2">LMG 15441</strain>
    </source>
</reference>
<dbReference type="InterPro" id="IPR014962">
    <property type="entry name" value="YolD"/>
</dbReference>
<dbReference type="Proteomes" id="UP000005850">
    <property type="component" value="Chromosome"/>
</dbReference>
<organism evidence="1 2">
    <name type="scientific">Brevibacillus laterosporus LMG 15441</name>
    <dbReference type="NCBI Taxonomy" id="1042163"/>
    <lineage>
        <taxon>Bacteria</taxon>
        <taxon>Bacillati</taxon>
        <taxon>Bacillota</taxon>
        <taxon>Bacilli</taxon>
        <taxon>Bacillales</taxon>
        <taxon>Paenibacillaceae</taxon>
        <taxon>Brevibacillus</taxon>
    </lineage>
</organism>
<proteinExistence type="predicted"/>
<protein>
    <submittedName>
        <fullName evidence="1">YolD-like protein</fullName>
    </submittedName>
</protein>
<dbReference type="Pfam" id="PF08863">
    <property type="entry name" value="YolD"/>
    <property type="match status" value="1"/>
</dbReference>
<evidence type="ECO:0000313" key="2">
    <source>
        <dbReference type="Proteomes" id="UP000005850"/>
    </source>
</evidence>
<name>A0A075R565_BRELA</name>
<sequence>MTIMKNKPVSKKENLFATSRFILPEHRELYLRMKAEQERYCPPNLDEEDRASISATLFQGLQQKRLLTLRYYDDTGEKCMIGHALHVDPVSQRLKLQTKHGVSWISCQTILAAEVEDSW</sequence>
<dbReference type="STRING" id="1042163.BRLA_c033850"/>